<dbReference type="EMBL" id="VZBQ01000161">
    <property type="protein sequence ID" value="MQN91261.1"/>
    <property type="molecule type" value="Genomic_DNA"/>
</dbReference>
<proteinExistence type="predicted"/>
<reference evidence="5" key="2">
    <citation type="submission" date="2019-09" db="EMBL/GenBank/DDBJ databases">
        <title>Distinct polysaccharide growth profiles of human intestinal Prevotella copri isolates.</title>
        <authorList>
            <person name="Fehlner-Peach H."/>
            <person name="Magnabosco C."/>
            <person name="Raghavan V."/>
            <person name="Scher J.U."/>
            <person name="Tett A."/>
            <person name="Cox L.M."/>
            <person name="Gottsegen C."/>
            <person name="Watters A."/>
            <person name="Wiltshire- Gordon J.D."/>
            <person name="Segata N."/>
            <person name="Bonneau R."/>
            <person name="Littman D.R."/>
        </authorList>
    </citation>
    <scope>NUCLEOTIDE SEQUENCE [LARGE SCALE GENOMIC DNA]</scope>
    <source>
        <strain evidence="5">iP54</strain>
    </source>
</reference>
<evidence type="ECO:0000313" key="4">
    <source>
        <dbReference type="Proteomes" id="UP000283872"/>
    </source>
</evidence>
<dbReference type="GO" id="GO:0005524">
    <property type="term" value="F:ATP binding"/>
    <property type="evidence" value="ECO:0007669"/>
    <property type="project" value="UniProtKB-KW"/>
</dbReference>
<dbReference type="Proteomes" id="UP000420635">
    <property type="component" value="Unassembled WGS sequence"/>
</dbReference>
<keyword evidence="3" id="KW-0067">ATP-binding</keyword>
<accession>A0A3E5DNI1</accession>
<dbReference type="EMBL" id="QRVA01000003">
    <property type="protein sequence ID" value="RGS18522.1"/>
    <property type="molecule type" value="Genomic_DNA"/>
</dbReference>
<dbReference type="AlphaFoldDB" id="A0A3E5DNI1"/>
<evidence type="ECO:0000259" key="1">
    <source>
        <dbReference type="Pfam" id="PF01637"/>
    </source>
</evidence>
<keyword evidence="3" id="KW-0547">Nucleotide-binding</keyword>
<reference evidence="3 4" key="1">
    <citation type="submission" date="2018-08" db="EMBL/GenBank/DDBJ databases">
        <title>A genome reference for cultivated species of the human gut microbiota.</title>
        <authorList>
            <person name="Zou Y."/>
            <person name="Xue W."/>
            <person name="Luo G."/>
        </authorList>
    </citation>
    <scope>NUCLEOTIDE SEQUENCE [LARGE SCALE GENOMIC DNA]</scope>
    <source>
        <strain evidence="3 4">AF24-12</strain>
    </source>
</reference>
<name>A0A3E5DNI1_9BACT</name>
<dbReference type="SUPFAM" id="SSF52540">
    <property type="entry name" value="P-loop containing nucleoside triphosphate hydrolases"/>
    <property type="match status" value="1"/>
</dbReference>
<dbReference type="Gene3D" id="3.40.50.300">
    <property type="entry name" value="P-loop containing nucleotide triphosphate hydrolases"/>
    <property type="match status" value="1"/>
</dbReference>
<gene>
    <name evidence="3" type="ORF">DWY11_02445</name>
    <name evidence="2" type="ORF">F7D59_15745</name>
</gene>
<dbReference type="InterPro" id="IPR011579">
    <property type="entry name" value="ATPase_dom"/>
</dbReference>
<sequence length="511" mass="59304">MVFLPHFEQNSVRLFCSKRYFLYICSKINERIMAQKIIGRKQEIKELLDLYKENKPVFAVIYGRRRVGKTFLVRELFQDKMSFYHTGLSPYELSGQKIMEQQLTSFYSSLVRYGSKGKKVPSSWLEAFDALINLLEEQDADKRQVIFIDELPWLDTPRSGFVTALEHFWNGWAAGKQNIMLIVCGSATSWISDKLLNNKGGLFDRTTDEIKLRPFTLGECEEYYQANNIVMSKFDQIQCYMATGGIPYYISMLQKGKSLAQNMDRLFFEPAAKLGLEFDRLYSSLFTNAEDCMTIVRLLAQKRQGYTRKEIVSLTKMPDGGGLSATLKSLEVSDFITSYVKYDYPKREVYFRLTDFYSKFYLSFIDGRKTTNPHFWQDNLLTPELTAWRGFTFESLCYYHLPQIKQALGISGVQTEASPWKSRKEKDGAQIDMIIDRADRIINVCEMKFCEDDFSINAAYDKNLRHKLSTFAEETKCRSSLHLTLVTTYGLKFNEYAGRVQSVVTMDDLFK</sequence>
<organism evidence="3 4">
    <name type="scientific">Segatella copri</name>
    <dbReference type="NCBI Taxonomy" id="165179"/>
    <lineage>
        <taxon>Bacteria</taxon>
        <taxon>Pseudomonadati</taxon>
        <taxon>Bacteroidota</taxon>
        <taxon>Bacteroidia</taxon>
        <taxon>Bacteroidales</taxon>
        <taxon>Prevotellaceae</taxon>
        <taxon>Segatella</taxon>
    </lineage>
</organism>
<feature type="domain" description="ATPase" evidence="1">
    <location>
        <begin position="40"/>
        <end position="253"/>
    </location>
</feature>
<evidence type="ECO:0000313" key="2">
    <source>
        <dbReference type="EMBL" id="MQN91261.1"/>
    </source>
</evidence>
<dbReference type="PANTHER" id="PTHR34704:SF1">
    <property type="entry name" value="ATPASE"/>
    <property type="match status" value="1"/>
</dbReference>
<reference evidence="2" key="3">
    <citation type="submission" date="2022-12" db="EMBL/GenBank/DDBJ databases">
        <title>Distinct polysaccharide growth profiles of human intestinal Prevotella copri isolates.</title>
        <authorList>
            <person name="Fehlner-Peach H."/>
            <person name="Magnabosco C."/>
            <person name="Raghavan V."/>
            <person name="Scher J.U."/>
            <person name="Tett A."/>
            <person name="Cox L.M."/>
            <person name="Gottsegen C."/>
            <person name="Watters A."/>
            <person name="Wiltshire- Gordon J.D."/>
            <person name="Segata N."/>
            <person name="Bonneau R."/>
            <person name="Littman D.R."/>
        </authorList>
    </citation>
    <scope>NUCLEOTIDE SEQUENCE</scope>
    <source>
        <strain evidence="2">IP54</strain>
    </source>
</reference>
<dbReference type="InterPro" id="IPR027417">
    <property type="entry name" value="P-loop_NTPase"/>
</dbReference>
<evidence type="ECO:0000313" key="3">
    <source>
        <dbReference type="EMBL" id="RGS18522.1"/>
    </source>
</evidence>
<protein>
    <submittedName>
        <fullName evidence="3">ATP-binding protein</fullName>
    </submittedName>
</protein>
<comment type="caution">
    <text evidence="3">The sequence shown here is derived from an EMBL/GenBank/DDBJ whole genome shotgun (WGS) entry which is preliminary data.</text>
</comment>
<dbReference type="Proteomes" id="UP000283872">
    <property type="component" value="Unassembled WGS sequence"/>
</dbReference>
<dbReference type="PANTHER" id="PTHR34704">
    <property type="entry name" value="ATPASE"/>
    <property type="match status" value="1"/>
</dbReference>
<evidence type="ECO:0000313" key="5">
    <source>
        <dbReference type="Proteomes" id="UP000420635"/>
    </source>
</evidence>
<dbReference type="Pfam" id="PF01637">
    <property type="entry name" value="ATPase_2"/>
    <property type="match status" value="1"/>
</dbReference>